<dbReference type="Proteomes" id="UP000235460">
    <property type="component" value="Unassembled WGS sequence"/>
</dbReference>
<comment type="caution">
    <text evidence="1">The sequence shown here is derived from an EMBL/GenBank/DDBJ whole genome shotgun (WGS) entry which is preliminary data.</text>
</comment>
<sequence length="195" mass="22081">MSLSEVGIRAINLNTTSLNINQGRNRVTEVGVVEFEDGGTTQVGNVNFELDRLYSYYNREVKLNPEIVGLPWIKGYGFMPDLPIAISMDETLLNTVKEAVVEIDLTRLKERFEGIIFRWAGVENITAEELGISWAILSGNDRERRLLHFEGGITLSYEQVGAIEKFVGITPDEVQDGIRHRSGRFLLEAWNTMFQ</sequence>
<proteinExistence type="predicted"/>
<organism evidence="1 2">
    <name type="scientific">Thermodesulfobacterium geofontis</name>
    <dbReference type="NCBI Taxonomy" id="1295609"/>
    <lineage>
        <taxon>Bacteria</taxon>
        <taxon>Pseudomonadati</taxon>
        <taxon>Thermodesulfobacteriota</taxon>
        <taxon>Thermodesulfobacteria</taxon>
        <taxon>Thermodesulfobacteriales</taxon>
        <taxon>Thermodesulfobacteriaceae</taxon>
        <taxon>Thermodesulfobacterium</taxon>
    </lineage>
</organism>
<dbReference type="EMBL" id="PNIK01000085">
    <property type="protein sequence ID" value="PMP66072.1"/>
    <property type="molecule type" value="Genomic_DNA"/>
</dbReference>
<reference evidence="1 2" key="1">
    <citation type="submission" date="2018-01" db="EMBL/GenBank/DDBJ databases">
        <title>Metagenomic assembled genomes from two thermal pools in the Uzon Caldera, Kamchatka, Russia.</title>
        <authorList>
            <person name="Wilkins L."/>
            <person name="Ettinger C."/>
        </authorList>
    </citation>
    <scope>NUCLEOTIDE SEQUENCE [LARGE SCALE GENOMIC DNA]</scope>
    <source>
        <strain evidence="1">ZAV-08</strain>
    </source>
</reference>
<dbReference type="AlphaFoldDB" id="A0A2N7PME6"/>
<gene>
    <name evidence="1" type="ORF">C0190_06005</name>
</gene>
<evidence type="ECO:0000313" key="2">
    <source>
        <dbReference type="Proteomes" id="UP000235460"/>
    </source>
</evidence>
<protein>
    <submittedName>
        <fullName evidence="1">Uncharacterized protein</fullName>
    </submittedName>
</protein>
<name>A0A2N7PME6_9BACT</name>
<accession>A0A2N7PME6</accession>
<evidence type="ECO:0000313" key="1">
    <source>
        <dbReference type="EMBL" id="PMP66072.1"/>
    </source>
</evidence>